<dbReference type="InterPro" id="IPR039975">
    <property type="entry name" value="IFT52"/>
</dbReference>
<keyword evidence="2" id="KW-1133">Transmembrane helix</keyword>
<feature type="domain" description="DUF7088" evidence="4">
    <location>
        <begin position="105"/>
        <end position="191"/>
    </location>
</feature>
<feature type="transmembrane region" description="Helical" evidence="2">
    <location>
        <begin position="682"/>
        <end position="704"/>
    </location>
</feature>
<organism evidence="5 6">
    <name type="scientific">Crocosphaera watsonii WH 8502</name>
    <dbReference type="NCBI Taxonomy" id="423474"/>
    <lineage>
        <taxon>Bacteria</taxon>
        <taxon>Bacillati</taxon>
        <taxon>Cyanobacteriota</taxon>
        <taxon>Cyanophyceae</taxon>
        <taxon>Oscillatoriophycideae</taxon>
        <taxon>Chroococcales</taxon>
        <taxon>Aphanothecaceae</taxon>
        <taxon>Crocosphaera</taxon>
    </lineage>
</organism>
<dbReference type="EMBL" id="CAQK01000783">
    <property type="protein sequence ID" value="CCQ53150.1"/>
    <property type="molecule type" value="Genomic_DNA"/>
</dbReference>
<feature type="domain" description="ABC-type uncharacterised transport system" evidence="3">
    <location>
        <begin position="219"/>
        <end position="443"/>
    </location>
</feature>
<feature type="compositionally biased region" description="Basic and acidic residues" evidence="1">
    <location>
        <begin position="575"/>
        <end position="586"/>
    </location>
</feature>
<reference evidence="5 6" key="1">
    <citation type="submission" date="2013-01" db="EMBL/GenBank/DDBJ databases">
        <authorList>
            <person name="Bench S."/>
        </authorList>
    </citation>
    <scope>NUCLEOTIDE SEQUENCE [LARGE SCALE GENOMIC DNA]</scope>
    <source>
        <strain evidence="5 6">WH 8502</strain>
    </source>
</reference>
<protein>
    <submittedName>
        <fullName evidence="5">Mucin 2</fullName>
    </submittedName>
</protein>
<dbReference type="AlphaFoldDB" id="T2ILR1"/>
<dbReference type="Pfam" id="PF09822">
    <property type="entry name" value="ABC_transp_aux"/>
    <property type="match status" value="1"/>
</dbReference>
<evidence type="ECO:0000259" key="3">
    <source>
        <dbReference type="Pfam" id="PF09822"/>
    </source>
</evidence>
<feature type="transmembrane region" description="Helical" evidence="2">
    <location>
        <begin position="37"/>
        <end position="60"/>
    </location>
</feature>
<dbReference type="InterPro" id="IPR029062">
    <property type="entry name" value="Class_I_gatase-like"/>
</dbReference>
<dbReference type="PANTHER" id="PTHR12969:SF7">
    <property type="entry name" value="INTRAFLAGELLAR TRANSPORT PROTEIN 52 HOMOLOG"/>
    <property type="match status" value="1"/>
</dbReference>
<dbReference type="Proteomes" id="UP000018348">
    <property type="component" value="Unassembled WGS sequence"/>
</dbReference>
<reference evidence="5 6" key="2">
    <citation type="submission" date="2013-09" db="EMBL/GenBank/DDBJ databases">
        <title>Whole genome comparison of six Crocosphaera watsonii strains with differing phenotypes.</title>
        <authorList>
            <person name="Bench S.R."/>
            <person name="Heller P."/>
            <person name="Frank I."/>
            <person name="Arciniega M."/>
            <person name="Shilova I.N."/>
            <person name="Zehr J.P."/>
        </authorList>
    </citation>
    <scope>NUCLEOTIDE SEQUENCE [LARGE SCALE GENOMIC DNA]</scope>
    <source>
        <strain evidence="5 6">WH 8502</strain>
    </source>
</reference>
<dbReference type="InterPro" id="IPR019196">
    <property type="entry name" value="ABC_transp_unknown"/>
</dbReference>
<sequence>MQKINNYKIILKYLFVPGLILTVAGLVPIFLTQTQTILYLTLVIVGSVFLFIWLVYLLVTGRSFWQKRSTQIGTNAFISTLSLLTILALINFIAVRYSPRIDLTENQLYTLSLQTQEIIKNLDKPTKVYVFDKEINPRDEDLLENYQRYNDNFKFELVDPDKQVALTQQFNVQSLGDVYLEYEDKKQLVQTLISFNQREPLSEIELTNAIATIQKDYIPKIYVLQGHGEYSLEANPEGSLSEASKSLESKGYEIKTLNIVENGGIPDDANVIIIASPKRELFDQEVTALQEYSKQGGNLLLLLDPNIDPGLDPILKDWGIKLDNRIVIDGSGAGNIVGLGPTTPFITNYGNHPITEEFTNSISFYPLSRPVDTIEVENVQGTSLLVTSEQMWAESNLDSEEVTFDPQEDISGPFDLGVALTRTIPSETVENQVKEDNKAEAEKTDNNQESSAKNNDDIDNTNKNETEKNNDSPPKETDKVTDSNKDETENSNKSQSEETDSNKDETEKNNDSPPKETDKVTDSNKDETENSNESPPKETDKVTDSNKDETENSNESQSEKTDSNKDETENSNESQSEKTDSNKDEIENSNESPPKETDKVTDSNKDETENNNNVNKDKIESRLVVIGNSTFATNNLFNQQLNGDVFLNSVQWLSNQDEQTLSIRPKQAKDRRLNLSPFQATIVPILSLAVFPLLGLIAAGITWWRRR</sequence>
<feature type="compositionally biased region" description="Basic and acidic residues" evidence="1">
    <location>
        <begin position="535"/>
        <end position="550"/>
    </location>
</feature>
<comment type="caution">
    <text evidence="5">The sequence shown here is derived from an EMBL/GenBank/DDBJ whole genome shotgun (WGS) entry which is preliminary data.</text>
</comment>
<dbReference type="RefSeq" id="WP_021831817.1">
    <property type="nucleotide sequence ID" value="NZ_CAQK01000783.1"/>
</dbReference>
<dbReference type="Pfam" id="PF23357">
    <property type="entry name" value="DUF7088"/>
    <property type="match status" value="1"/>
</dbReference>
<dbReference type="InterPro" id="IPR055396">
    <property type="entry name" value="DUF7088"/>
</dbReference>
<feature type="transmembrane region" description="Helical" evidence="2">
    <location>
        <begin position="72"/>
        <end position="94"/>
    </location>
</feature>
<feature type="compositionally biased region" description="Basic and acidic residues" evidence="1">
    <location>
        <begin position="500"/>
        <end position="528"/>
    </location>
</feature>
<accession>T2ILR1</accession>
<feature type="compositionally biased region" description="Basic and acidic residues" evidence="1">
    <location>
        <begin position="593"/>
        <end position="608"/>
    </location>
</feature>
<proteinExistence type="predicted"/>
<evidence type="ECO:0000313" key="6">
    <source>
        <dbReference type="Proteomes" id="UP000018348"/>
    </source>
</evidence>
<evidence type="ECO:0000256" key="1">
    <source>
        <dbReference type="SAM" id="MobiDB-lite"/>
    </source>
</evidence>
<dbReference type="SUPFAM" id="SSF52317">
    <property type="entry name" value="Class I glutamine amidotransferase-like"/>
    <property type="match status" value="1"/>
</dbReference>
<feature type="compositionally biased region" description="Basic and acidic residues" evidence="1">
    <location>
        <begin position="557"/>
        <end position="568"/>
    </location>
</feature>
<feature type="compositionally biased region" description="Basic and acidic residues" evidence="1">
    <location>
        <begin position="454"/>
        <end position="490"/>
    </location>
</feature>
<feature type="region of interest" description="Disordered" evidence="1">
    <location>
        <begin position="423"/>
        <end position="615"/>
    </location>
</feature>
<keyword evidence="2" id="KW-0812">Transmembrane</keyword>
<feature type="transmembrane region" description="Helical" evidence="2">
    <location>
        <begin position="12"/>
        <end position="31"/>
    </location>
</feature>
<evidence type="ECO:0000256" key="2">
    <source>
        <dbReference type="SAM" id="Phobius"/>
    </source>
</evidence>
<feature type="compositionally biased region" description="Basic and acidic residues" evidence="1">
    <location>
        <begin position="432"/>
        <end position="446"/>
    </location>
</feature>
<dbReference type="PANTHER" id="PTHR12969">
    <property type="entry name" value="NGD5/OSM-6/IFT52"/>
    <property type="match status" value="1"/>
</dbReference>
<gene>
    <name evidence="5" type="ORF">CWATWH8502_3645</name>
</gene>
<keyword evidence="2" id="KW-0472">Membrane</keyword>
<evidence type="ECO:0000259" key="4">
    <source>
        <dbReference type="Pfam" id="PF23357"/>
    </source>
</evidence>
<name>T2ILR1_CROWT</name>
<evidence type="ECO:0000313" key="5">
    <source>
        <dbReference type="EMBL" id="CCQ53150.1"/>
    </source>
</evidence>